<feature type="compositionally biased region" description="Basic and acidic residues" evidence="1">
    <location>
        <begin position="224"/>
        <end position="268"/>
    </location>
</feature>
<dbReference type="AlphaFoldDB" id="A0A146JWP8"/>
<evidence type="ECO:0000256" key="1">
    <source>
        <dbReference type="SAM" id="MobiDB-lite"/>
    </source>
</evidence>
<sequence length="358" mass="42651">QKLIVRKYKLPYNLLLKLEKVFNKSYGLNPKRDLLMIKLIFTDHQLTDQTFFQIRPLWTTENVKKALPELKQFLKVQQLLHNNFSPDELINESLATVELSRAEEELYLYNALKKFVYQQTEEVQNEKLQLEKSNIQKPHNFLSVSIALQESQLNQLIEDHDEPIIKREAAELQRLQKLEDEKREMLKKAEIEKQMVIQQIKDAEIERQMQIESEKLLKIKKEQEARRIEEEKARQSKIEEEEAKKKMEAEKEAQRLEQLEQKEKEETQKKKKHKRKEAEILDEIPDENRVDLAVTDTTEEPEKKKKKKKKEQSEVPDMPPMEPEFQAIPIQEMPPTEVPEPIEGEKKKRKKKSKTRLG</sequence>
<feature type="compositionally biased region" description="Basic residues" evidence="1">
    <location>
        <begin position="347"/>
        <end position="358"/>
    </location>
</feature>
<reference evidence="2" key="1">
    <citation type="submission" date="2015-07" db="EMBL/GenBank/DDBJ databases">
        <title>Adaptation to a free-living lifestyle via gene acquisitions in the diplomonad Trepomonas sp. PC1.</title>
        <authorList>
            <person name="Xu F."/>
            <person name="Jerlstrom-Hultqvist J."/>
            <person name="Kolisko M."/>
            <person name="Simpson A.G.B."/>
            <person name="Roger A.J."/>
            <person name="Svard S.G."/>
            <person name="Andersson J.O."/>
        </authorList>
    </citation>
    <scope>NUCLEOTIDE SEQUENCE</scope>
    <source>
        <strain evidence="2">PC1</strain>
    </source>
</reference>
<feature type="region of interest" description="Disordered" evidence="1">
    <location>
        <begin position="224"/>
        <end position="358"/>
    </location>
</feature>
<organism evidence="2">
    <name type="scientific">Trepomonas sp. PC1</name>
    <dbReference type="NCBI Taxonomy" id="1076344"/>
    <lineage>
        <taxon>Eukaryota</taxon>
        <taxon>Metamonada</taxon>
        <taxon>Diplomonadida</taxon>
        <taxon>Hexamitidae</taxon>
        <taxon>Hexamitinae</taxon>
        <taxon>Trepomonas</taxon>
    </lineage>
</organism>
<proteinExistence type="predicted"/>
<evidence type="ECO:0000313" key="2">
    <source>
        <dbReference type="EMBL" id="JAP89050.1"/>
    </source>
</evidence>
<accession>A0A146JWP8</accession>
<name>A0A146JWP8_9EUKA</name>
<feature type="non-terminal residue" evidence="2">
    <location>
        <position position="1"/>
    </location>
</feature>
<gene>
    <name evidence="2" type="ORF">TPC1_31455</name>
</gene>
<dbReference type="EMBL" id="GDID01007556">
    <property type="protein sequence ID" value="JAP89050.1"/>
    <property type="molecule type" value="Transcribed_RNA"/>
</dbReference>
<feature type="non-terminal residue" evidence="2">
    <location>
        <position position="358"/>
    </location>
</feature>
<protein>
    <submittedName>
        <fullName evidence="2">Uncharacterized protein</fullName>
    </submittedName>
</protein>